<dbReference type="InterPro" id="IPR038766">
    <property type="entry name" value="Membrane_comp_ABC_pdt"/>
</dbReference>
<reference evidence="9 10" key="1">
    <citation type="submission" date="2020-06" db="EMBL/GenBank/DDBJ databases">
        <title>Pseudomonas eucalypticola sp. nov., an endophyte of Eucalyptus dunnii leaves with biocontrol ability of eucalyptus leaf blight.</title>
        <authorList>
            <person name="Liu Y."/>
            <person name="Song Z."/>
            <person name="Zeng H."/>
            <person name="Lu M."/>
            <person name="Wang X."/>
            <person name="Lian X."/>
            <person name="Zhang Q."/>
        </authorList>
    </citation>
    <scope>NUCLEOTIDE SEQUENCE [LARGE SCALE GENOMIC DNA]</scope>
    <source>
        <strain evidence="9 10">NP-1</strain>
    </source>
</reference>
<name>A0A7D5D9P8_9PSED</name>
<evidence type="ECO:0000313" key="9">
    <source>
        <dbReference type="EMBL" id="QKZ06217.1"/>
    </source>
</evidence>
<gene>
    <name evidence="9" type="ORF">HWQ56_21530</name>
</gene>
<dbReference type="RefSeq" id="WP_176571743.1">
    <property type="nucleotide sequence ID" value="NZ_CP056030.1"/>
</dbReference>
<feature type="transmembrane region" description="Helical" evidence="6">
    <location>
        <begin position="453"/>
        <end position="473"/>
    </location>
</feature>
<dbReference type="Proteomes" id="UP000509568">
    <property type="component" value="Chromosome"/>
</dbReference>
<protein>
    <submittedName>
        <fullName evidence="9">FtsX-like permease family protein</fullName>
    </submittedName>
</protein>
<keyword evidence="5 6" id="KW-0472">Membrane</keyword>
<accession>A0A7D5D9P8</accession>
<evidence type="ECO:0000259" key="7">
    <source>
        <dbReference type="Pfam" id="PF02687"/>
    </source>
</evidence>
<feature type="domain" description="ABC3 transporter permease C-terminal" evidence="7">
    <location>
        <begin position="238"/>
        <end position="361"/>
    </location>
</feature>
<feature type="domain" description="ABC3 transporter permease C-terminal" evidence="7">
    <location>
        <begin position="687"/>
        <end position="803"/>
    </location>
</feature>
<feature type="transmembrane region" description="Helical" evidence="6">
    <location>
        <begin position="683"/>
        <end position="703"/>
    </location>
</feature>
<feature type="transmembrane region" description="Helical" evidence="6">
    <location>
        <begin position="278"/>
        <end position="302"/>
    </location>
</feature>
<dbReference type="Pfam" id="PF12704">
    <property type="entry name" value="MacB_PCD"/>
    <property type="match status" value="1"/>
</dbReference>
<dbReference type="EMBL" id="CP056030">
    <property type="protein sequence ID" value="QKZ06217.1"/>
    <property type="molecule type" value="Genomic_DNA"/>
</dbReference>
<evidence type="ECO:0000256" key="4">
    <source>
        <dbReference type="ARBA" id="ARBA00022989"/>
    </source>
</evidence>
<keyword evidence="4 6" id="KW-1133">Transmembrane helix</keyword>
<evidence type="ECO:0000313" key="10">
    <source>
        <dbReference type="Proteomes" id="UP000509568"/>
    </source>
</evidence>
<organism evidence="9 10">
    <name type="scientific">Pseudomonas eucalypticola</name>
    <dbReference type="NCBI Taxonomy" id="2599595"/>
    <lineage>
        <taxon>Bacteria</taxon>
        <taxon>Pseudomonadati</taxon>
        <taxon>Pseudomonadota</taxon>
        <taxon>Gammaproteobacteria</taxon>
        <taxon>Pseudomonadales</taxon>
        <taxon>Pseudomonadaceae</taxon>
        <taxon>Pseudomonas</taxon>
    </lineage>
</organism>
<feature type="domain" description="MacB-like periplasmic core" evidence="8">
    <location>
        <begin position="458"/>
        <end position="641"/>
    </location>
</feature>
<feature type="transmembrane region" description="Helical" evidence="6">
    <location>
        <begin position="235"/>
        <end position="258"/>
    </location>
</feature>
<dbReference type="PANTHER" id="PTHR30287:SF2">
    <property type="entry name" value="BLL1001 PROTEIN"/>
    <property type="match status" value="1"/>
</dbReference>
<evidence type="ECO:0000256" key="5">
    <source>
        <dbReference type="ARBA" id="ARBA00023136"/>
    </source>
</evidence>
<keyword evidence="3 6" id="KW-0812">Transmembrane</keyword>
<keyword evidence="10" id="KW-1185">Reference proteome</keyword>
<evidence type="ECO:0000256" key="3">
    <source>
        <dbReference type="ARBA" id="ARBA00022692"/>
    </source>
</evidence>
<feature type="transmembrane region" description="Helical" evidence="6">
    <location>
        <begin position="334"/>
        <end position="355"/>
    </location>
</feature>
<feature type="transmembrane region" description="Helical" evidence="6">
    <location>
        <begin position="779"/>
        <end position="796"/>
    </location>
</feature>
<keyword evidence="2" id="KW-1003">Cell membrane</keyword>
<dbReference type="Pfam" id="PF02687">
    <property type="entry name" value="FtsX"/>
    <property type="match status" value="2"/>
</dbReference>
<evidence type="ECO:0000256" key="1">
    <source>
        <dbReference type="ARBA" id="ARBA00004651"/>
    </source>
</evidence>
<proteinExistence type="predicted"/>
<feature type="transmembrane region" description="Helical" evidence="6">
    <location>
        <begin position="383"/>
        <end position="401"/>
    </location>
</feature>
<dbReference type="InterPro" id="IPR025857">
    <property type="entry name" value="MacB_PCD"/>
</dbReference>
<sequence>MASLWWTLVALLSHWRLHPLQLASVLAGLWLATTLLIGVQALNGQARHSYALASELIGGRAQTSLAPRKGDDLPQALFVDLRRRGWPVSPLLQGRLDLNGQRLTVTGIDPLTLPTHTALAGQVPSEADLYRFIGTPGVTWVSRQTLRALGLHEGDDAGARLPPLQARDDMAPGVLLMDISRAQALLGMPERLSRLLLPEGFEGALPAELAGQLQRQHSDPGQDMNRLTEALHLNLAALGLLAFVVGLFIAQAAIGLALEQRRALMRTLRACGVSVRLLVVALLLELTALALLGAVAGVASGYGLASALLPDVAASLRGLYGAEVGNQLSLGPHWWLAAVALSLAGALLACGHTLWRAARLPLLALASHQAWQGAYRQGLRRQGAAAGVLAVLALALAGWGNSLAAGFSLLACLLLAAALALPVLLELLLACLARLPSSSASGQWFLADCRQQLPGLSLALMALLLAMATNLGASSMTQGFRQTFDHWLEQRLVAELYLHPNDAAQTARVQAWLQQRPEVQAVLPEREQDVTLQGWPVQVHGVVDDPLYREHWPLLEQAAGNPWDQLFNDDTLMLSEQLARRLKVGIGDTVVLPGAGSQTVVGIYADYGNPKGHVLLDAARWQRLWPAQPPTRLALRLPPAAVAGMKHDLQAAFSLSDERLVDQGQLKRWAQQVFDRTFSATRALDTLTLAVAAVALFISLLTQSDNRLAQLAPLWALGMRRRQLILLNLAQTWLLSLLTLLLALPLGVLLAWCLVAVVNVQAFGWRLPLQLFPGQLLQLLGWAMLATVLASLWPMVRLLRSQPTDLLRVFADER</sequence>
<feature type="transmembrane region" description="Helical" evidence="6">
    <location>
        <begin position="407"/>
        <end position="432"/>
    </location>
</feature>
<dbReference type="KEGG" id="pez:HWQ56_21530"/>
<dbReference type="GO" id="GO:0005886">
    <property type="term" value="C:plasma membrane"/>
    <property type="evidence" value="ECO:0007669"/>
    <property type="project" value="UniProtKB-SubCell"/>
</dbReference>
<comment type="subcellular location">
    <subcellularLocation>
        <location evidence="1">Cell membrane</location>
        <topology evidence="1">Multi-pass membrane protein</topology>
    </subcellularLocation>
</comment>
<evidence type="ECO:0000256" key="2">
    <source>
        <dbReference type="ARBA" id="ARBA00022475"/>
    </source>
</evidence>
<dbReference type="AlphaFoldDB" id="A0A7D5D9P8"/>
<evidence type="ECO:0000256" key="6">
    <source>
        <dbReference type="SAM" id="Phobius"/>
    </source>
</evidence>
<dbReference type="InterPro" id="IPR003838">
    <property type="entry name" value="ABC3_permease_C"/>
</dbReference>
<evidence type="ECO:0000259" key="8">
    <source>
        <dbReference type="Pfam" id="PF12704"/>
    </source>
</evidence>
<dbReference type="PANTHER" id="PTHR30287">
    <property type="entry name" value="MEMBRANE COMPONENT OF PREDICTED ABC SUPERFAMILY METABOLITE UPTAKE TRANSPORTER"/>
    <property type="match status" value="1"/>
</dbReference>